<evidence type="ECO:0000313" key="1">
    <source>
        <dbReference type="EMBL" id="VVC37519.1"/>
    </source>
</evidence>
<evidence type="ECO:0000313" key="2">
    <source>
        <dbReference type="Proteomes" id="UP000325440"/>
    </source>
</evidence>
<keyword evidence="1" id="KW-0808">Transferase</keyword>
<dbReference type="EMBL" id="CABPRJ010001448">
    <property type="protein sequence ID" value="VVC37519.1"/>
    <property type="molecule type" value="Genomic_DNA"/>
</dbReference>
<proteinExistence type="predicted"/>
<sequence>MKDTELCSDPDEISNLLGNFFCHNSSDQNYNTAFLENNIHMRKQHFISNINPCLGEQTKLNSPILLADMSRVLSKCTSVAPGPDGIPYKFIHNLFISALNEIINVFNKIWASGRIPQNWKHSIIISILKPEKNKFEVKSYRPISLLNTMAMILEKIIDSRLRWFLENNNILGSRQNGFRRHRSTTNTLHDIQQEIYSTLEEKHLMGLVAFHISKVFVQICF</sequence>
<keyword evidence="2" id="KW-1185">Reference proteome</keyword>
<reference evidence="1 2" key="1">
    <citation type="submission" date="2019-08" db="EMBL/GenBank/DDBJ databases">
        <authorList>
            <person name="Alioto T."/>
            <person name="Alioto T."/>
            <person name="Gomez Garrido J."/>
        </authorList>
    </citation>
    <scope>NUCLEOTIDE SEQUENCE [LARGE SCALE GENOMIC DNA]</scope>
</reference>
<organism evidence="1 2">
    <name type="scientific">Cinara cedri</name>
    <dbReference type="NCBI Taxonomy" id="506608"/>
    <lineage>
        <taxon>Eukaryota</taxon>
        <taxon>Metazoa</taxon>
        <taxon>Ecdysozoa</taxon>
        <taxon>Arthropoda</taxon>
        <taxon>Hexapoda</taxon>
        <taxon>Insecta</taxon>
        <taxon>Pterygota</taxon>
        <taxon>Neoptera</taxon>
        <taxon>Paraneoptera</taxon>
        <taxon>Hemiptera</taxon>
        <taxon>Sternorrhyncha</taxon>
        <taxon>Aphidomorpha</taxon>
        <taxon>Aphidoidea</taxon>
        <taxon>Aphididae</taxon>
        <taxon>Lachninae</taxon>
        <taxon>Cinara</taxon>
    </lineage>
</organism>
<accession>A0A5E4N0R2</accession>
<dbReference type="PANTHER" id="PTHR19446">
    <property type="entry name" value="REVERSE TRANSCRIPTASES"/>
    <property type="match status" value="1"/>
</dbReference>
<protein>
    <submittedName>
        <fullName evidence="1">Reverse transcriptase domain</fullName>
    </submittedName>
</protein>
<dbReference type="GO" id="GO:0003964">
    <property type="term" value="F:RNA-directed DNA polymerase activity"/>
    <property type="evidence" value="ECO:0007669"/>
    <property type="project" value="UniProtKB-KW"/>
</dbReference>
<keyword evidence="1" id="KW-0695">RNA-directed DNA polymerase</keyword>
<dbReference type="Proteomes" id="UP000325440">
    <property type="component" value="Unassembled WGS sequence"/>
</dbReference>
<name>A0A5E4N0R2_9HEMI</name>
<dbReference type="AlphaFoldDB" id="A0A5E4N0R2"/>
<keyword evidence="1" id="KW-0548">Nucleotidyltransferase</keyword>
<dbReference type="OrthoDB" id="6585297at2759"/>
<gene>
    <name evidence="1" type="ORF">CINCED_3A007793</name>
</gene>